<sequence>MFLSLEIRRMAGDGLGAYLEHGPVALYSVLDYVFFLLELGLHRIRYIHTESHSEHFRKDDMVPTCVLDIISCLSKA</sequence>
<organism evidence="1 2">
    <name type="scientific">Penicillium nordicum</name>
    <dbReference type="NCBI Taxonomy" id="229535"/>
    <lineage>
        <taxon>Eukaryota</taxon>
        <taxon>Fungi</taxon>
        <taxon>Dikarya</taxon>
        <taxon>Ascomycota</taxon>
        <taxon>Pezizomycotina</taxon>
        <taxon>Eurotiomycetes</taxon>
        <taxon>Eurotiomycetidae</taxon>
        <taxon>Eurotiales</taxon>
        <taxon>Aspergillaceae</taxon>
        <taxon>Penicillium</taxon>
    </lineage>
</organism>
<dbReference type="AlphaFoldDB" id="A0A0M8NXY7"/>
<comment type="caution">
    <text evidence="1">The sequence shown here is derived from an EMBL/GenBank/DDBJ whole genome shotgun (WGS) entry which is preliminary data.</text>
</comment>
<dbReference type="EMBL" id="LHQQ01000141">
    <property type="protein sequence ID" value="KOS41118.1"/>
    <property type="molecule type" value="Genomic_DNA"/>
</dbReference>
<dbReference type="OrthoDB" id="10361606at2759"/>
<evidence type="ECO:0000313" key="1">
    <source>
        <dbReference type="EMBL" id="KOS41118.1"/>
    </source>
</evidence>
<name>A0A0M8NXY7_9EURO</name>
<dbReference type="Proteomes" id="UP000037696">
    <property type="component" value="Unassembled WGS sequence"/>
</dbReference>
<evidence type="ECO:0000313" key="2">
    <source>
        <dbReference type="Proteomes" id="UP000037696"/>
    </source>
</evidence>
<proteinExistence type="predicted"/>
<accession>A0A0M8NXY7</accession>
<keyword evidence="2" id="KW-1185">Reference proteome</keyword>
<reference evidence="1 2" key="1">
    <citation type="submission" date="2015-08" db="EMBL/GenBank/DDBJ databases">
        <title>Genome sequencing of Penicillium nordicum.</title>
        <authorList>
            <person name="Nguyen H.D."/>
            <person name="Seifert K.A."/>
        </authorList>
    </citation>
    <scope>NUCLEOTIDE SEQUENCE [LARGE SCALE GENOMIC DNA]</scope>
    <source>
        <strain evidence="1 2">DAOMC 185683</strain>
    </source>
</reference>
<gene>
    <name evidence="1" type="ORF">ACN38_g8010</name>
</gene>
<protein>
    <submittedName>
        <fullName evidence="1">Uncharacterized protein</fullName>
    </submittedName>
</protein>